<keyword evidence="2" id="KW-1185">Reference proteome</keyword>
<evidence type="ECO:0000313" key="2">
    <source>
        <dbReference type="Proteomes" id="UP001057402"/>
    </source>
</evidence>
<gene>
    <name evidence="1" type="ORF">MLD38_035186</name>
</gene>
<name>A0ACB9MC00_9MYRT</name>
<protein>
    <submittedName>
        <fullName evidence="1">Uncharacterized protein</fullName>
    </submittedName>
</protein>
<accession>A0ACB9MC00</accession>
<evidence type="ECO:0000313" key="1">
    <source>
        <dbReference type="EMBL" id="KAI4321854.1"/>
    </source>
</evidence>
<sequence>MPEFDCSSRDLHFPLLYIPFDLVLVEKAPFWTELLGLISAALFTSSLGDSPAKSSLWCTPVNDPSWLLASPEPSILVGIRGDDSSFSWPRVNSNLVMLLLASPESFLSASNLRL</sequence>
<dbReference type="Proteomes" id="UP001057402">
    <property type="component" value="Chromosome 10"/>
</dbReference>
<organism evidence="1 2">
    <name type="scientific">Melastoma candidum</name>
    <dbReference type="NCBI Taxonomy" id="119954"/>
    <lineage>
        <taxon>Eukaryota</taxon>
        <taxon>Viridiplantae</taxon>
        <taxon>Streptophyta</taxon>
        <taxon>Embryophyta</taxon>
        <taxon>Tracheophyta</taxon>
        <taxon>Spermatophyta</taxon>
        <taxon>Magnoliopsida</taxon>
        <taxon>eudicotyledons</taxon>
        <taxon>Gunneridae</taxon>
        <taxon>Pentapetalae</taxon>
        <taxon>rosids</taxon>
        <taxon>malvids</taxon>
        <taxon>Myrtales</taxon>
        <taxon>Melastomataceae</taxon>
        <taxon>Melastomatoideae</taxon>
        <taxon>Melastomateae</taxon>
        <taxon>Melastoma</taxon>
    </lineage>
</organism>
<comment type="caution">
    <text evidence="1">The sequence shown here is derived from an EMBL/GenBank/DDBJ whole genome shotgun (WGS) entry which is preliminary data.</text>
</comment>
<dbReference type="EMBL" id="CM042889">
    <property type="protein sequence ID" value="KAI4321854.1"/>
    <property type="molecule type" value="Genomic_DNA"/>
</dbReference>
<proteinExistence type="predicted"/>
<reference evidence="2" key="1">
    <citation type="journal article" date="2023" name="Front. Plant Sci.">
        <title>Chromosomal-level genome assembly of Melastoma candidum provides insights into trichome evolution.</title>
        <authorList>
            <person name="Zhong Y."/>
            <person name="Wu W."/>
            <person name="Sun C."/>
            <person name="Zou P."/>
            <person name="Liu Y."/>
            <person name="Dai S."/>
            <person name="Zhou R."/>
        </authorList>
    </citation>
    <scope>NUCLEOTIDE SEQUENCE [LARGE SCALE GENOMIC DNA]</scope>
</reference>